<proteinExistence type="predicted"/>
<reference evidence="3 4" key="1">
    <citation type="submission" date="2023-12" db="EMBL/GenBank/DDBJ databases">
        <title>Description of new species of Mycobacterium terrae complex isolated from sewage at the Sao Paulo Zoological Park Foundation in Brazil.</title>
        <authorList>
            <person name="Romagnoli C.L."/>
            <person name="Conceicao E.C."/>
            <person name="Machado E."/>
            <person name="Barreto L.B.P.F."/>
            <person name="Sharma A."/>
            <person name="Silva N.M."/>
            <person name="Marques L.E."/>
            <person name="Juliana M.A."/>
            <person name="Lourenco M.C.S."/>
            <person name="Digiampietri L.A."/>
            <person name="Suffys P.N."/>
            <person name="Viana-Niero C."/>
        </authorList>
    </citation>
    <scope>NUCLEOTIDE SEQUENCE [LARGE SCALE GENOMIC DNA]</scope>
    <source>
        <strain evidence="3 4">MYC017</strain>
    </source>
</reference>
<protein>
    <submittedName>
        <fullName evidence="3">Amidohydrolase family protein</fullName>
    </submittedName>
</protein>
<dbReference type="SUPFAM" id="SSF51556">
    <property type="entry name" value="Metallo-dependent hydrolases"/>
    <property type="match status" value="1"/>
</dbReference>
<dbReference type="PANTHER" id="PTHR21240">
    <property type="entry name" value="2-AMINO-3-CARBOXYLMUCONATE-6-SEMIALDEHYDE DECARBOXYLASE"/>
    <property type="match status" value="1"/>
</dbReference>
<evidence type="ECO:0000259" key="2">
    <source>
        <dbReference type="Pfam" id="PF04909"/>
    </source>
</evidence>
<keyword evidence="1" id="KW-0456">Lyase</keyword>
<dbReference type="InterPro" id="IPR006680">
    <property type="entry name" value="Amidohydro-rel"/>
</dbReference>
<evidence type="ECO:0000313" key="4">
    <source>
        <dbReference type="Proteomes" id="UP001299283"/>
    </source>
</evidence>
<dbReference type="InterPro" id="IPR032466">
    <property type="entry name" value="Metal_Hydrolase"/>
</dbReference>
<dbReference type="RefSeq" id="WP_225397592.1">
    <property type="nucleotide sequence ID" value="NZ_JAYJJQ010000032.1"/>
</dbReference>
<dbReference type="EMBL" id="JAYJJQ010000032">
    <property type="protein sequence ID" value="MEB3071684.1"/>
    <property type="molecule type" value="Genomic_DNA"/>
</dbReference>
<dbReference type="PANTHER" id="PTHR21240:SF28">
    <property type="entry name" value="ISO-OROTATE DECARBOXYLASE (EUROFUNG)"/>
    <property type="match status" value="1"/>
</dbReference>
<dbReference type="Pfam" id="PF04909">
    <property type="entry name" value="Amidohydro_2"/>
    <property type="match status" value="1"/>
</dbReference>
<sequence>MDIPKIISVDDHVIEPPTLWQERLPQKYRENGPRVVRKNGRMTFADGVLKFEESADAPVVDLWHYDDLVWPIPRGMAQVGHLDELSAHSVNYDDIELGCWQQKARLDALAANHTDGSLSFPSFPRFCGQTFLEREDKDLALLCVRAYNDWMIDEWCAGDGAGVLIPLTLIPLWDPNLAAAEVHRCADKGSYAVAFSENPVPLGLPSIHGPHWDPFLAACEETGTVINMHIGSSSQLAVTAPDAPLEAGMALTAENSVHAFVDWLTSGVFARRPGLKIALSEGQVGWMPFMMERLDSVWERSRFYGNRLREVLPEPPSSYIAGHLYGCVFDDVEGMLRRDVIGMGQIMFETDYPHSDSTFPHSKQTAEKLVQQAGLNEKETYQLLRGNAIECFGLERLGFTK</sequence>
<gene>
    <name evidence="3" type="ORF">K5L39_21140</name>
</gene>
<dbReference type="Gene3D" id="3.20.20.140">
    <property type="entry name" value="Metal-dependent hydrolases"/>
    <property type="match status" value="1"/>
</dbReference>
<dbReference type="InterPro" id="IPR032465">
    <property type="entry name" value="ACMSD"/>
</dbReference>
<organism evidence="3 4">
    <name type="scientific">[Mycobacterium] vasticus</name>
    <dbReference type="NCBI Taxonomy" id="2875777"/>
    <lineage>
        <taxon>Bacteria</taxon>
        <taxon>Bacillati</taxon>
        <taxon>Actinomycetota</taxon>
        <taxon>Actinomycetes</taxon>
        <taxon>Mycobacteriales</taxon>
        <taxon>Mycobacteriaceae</taxon>
        <taxon>Mycolicibacter</taxon>
    </lineage>
</organism>
<name>A0ABU5Z4Y9_9MYCO</name>
<accession>A0ABU5Z4Y9</accession>
<comment type="caution">
    <text evidence="3">The sequence shown here is derived from an EMBL/GenBank/DDBJ whole genome shotgun (WGS) entry which is preliminary data.</text>
</comment>
<evidence type="ECO:0000256" key="1">
    <source>
        <dbReference type="ARBA" id="ARBA00023239"/>
    </source>
</evidence>
<dbReference type="Proteomes" id="UP001299283">
    <property type="component" value="Unassembled WGS sequence"/>
</dbReference>
<feature type="domain" description="Amidohydrolase-related" evidence="2">
    <location>
        <begin position="96"/>
        <end position="394"/>
    </location>
</feature>
<evidence type="ECO:0000313" key="3">
    <source>
        <dbReference type="EMBL" id="MEB3071684.1"/>
    </source>
</evidence>
<keyword evidence="4" id="KW-1185">Reference proteome</keyword>